<sequence length="599" mass="66166">MPLTVPNSLLNINNRHRSSIYKIFFYILTVLPNLTNSLPISLVSRTIGNGNAHIEKAREPLSTFDFYMYLAVAALLVLLGGIFAGLTLGLMGQDEVYLKVMAGSGTPTEKRCAKEVLNLIGRGKHWVLVTLLLSNVITNETLPVILDRFLGGGFAAVFSSTVSIVIFGEVIPQSVCVRYGLQLGAYFSPFVLFLMYVMYPVAYPTAMLLDYILGQDHGTVYKKSGLKTLVTLHKTMGVERLNQDEVTIISAVLDLKEKSVSEIMTPINKVYTMSSDRILDEKTVEEIFNSGFSRIPIHLPSEPKNFVGMLLVRILISYDPDDELPVSSFPLATLPETGLDTSCLNILNYFQEGKSHMVVVSETPGMDTGAKGVLTLEDVIEELIGEEIIDESDVYIDLDKNIKRQIPGPLARRNVSTYLHGLYSNNNSSNQIMTSGAYSDNQQQLQGQGEQQQLQQQQLPLEEGSRRSIDSIRNGTGNVASYYYYKRDSIDSNRSNSNTNTNNNLENNSKRQNLIDSKDASNANADSTTPAANTTTTTTVAPTANTTPSDAHNKKLDDTIEHDEHAFPHQINSTTANGMKPSNLAVNPLQTNNTHYQFE</sequence>
<evidence type="ECO:0000256" key="6">
    <source>
        <dbReference type="PROSITE-ProRule" id="PRU00703"/>
    </source>
</evidence>
<evidence type="ECO:0000256" key="8">
    <source>
        <dbReference type="SAM" id="MobiDB-lite"/>
    </source>
</evidence>
<feature type="transmembrane region" description="Helical" evidence="9">
    <location>
        <begin position="67"/>
        <end position="91"/>
    </location>
</feature>
<evidence type="ECO:0000313" key="13">
    <source>
        <dbReference type="Proteomes" id="UP001165120"/>
    </source>
</evidence>
<feature type="region of interest" description="Disordered" evidence="8">
    <location>
        <begin position="573"/>
        <end position="599"/>
    </location>
</feature>
<feature type="domain" description="CBS" evidence="10">
    <location>
        <begin position="326"/>
        <end position="391"/>
    </location>
</feature>
<dbReference type="EMBL" id="BSXN01001569">
    <property type="protein sequence ID" value="GME73620.1"/>
    <property type="molecule type" value="Genomic_DNA"/>
</dbReference>
<dbReference type="InterPro" id="IPR046342">
    <property type="entry name" value="CBS_dom_sf"/>
</dbReference>
<keyword evidence="4 7" id="KW-1133">Transmembrane helix</keyword>
<keyword evidence="5 7" id="KW-0472">Membrane</keyword>
<dbReference type="FunFam" id="3.10.580.10:FF:000006">
    <property type="entry name" value="DUF21 and CBS domain protein"/>
    <property type="match status" value="1"/>
</dbReference>
<feature type="domain" description="CNNM transmembrane" evidence="11">
    <location>
        <begin position="62"/>
        <end position="245"/>
    </location>
</feature>
<feature type="compositionally biased region" description="Low complexity" evidence="8">
    <location>
        <begin position="442"/>
        <end position="462"/>
    </location>
</feature>
<dbReference type="PROSITE" id="PS51371">
    <property type="entry name" value="CBS"/>
    <property type="match status" value="1"/>
</dbReference>
<dbReference type="Pfam" id="PF01595">
    <property type="entry name" value="CNNM"/>
    <property type="match status" value="1"/>
</dbReference>
<dbReference type="PANTHER" id="PTHR12064:SF97">
    <property type="entry name" value="METAL TRANSPORTER CNNM-5"/>
    <property type="match status" value="1"/>
</dbReference>
<comment type="caution">
    <text evidence="12">The sequence shown here is derived from an EMBL/GenBank/DDBJ whole genome shotgun (WGS) entry which is preliminary data.</text>
</comment>
<evidence type="ECO:0000256" key="2">
    <source>
        <dbReference type="ARBA" id="ARBA00022692"/>
    </source>
</evidence>
<dbReference type="Gene3D" id="3.10.580.10">
    <property type="entry name" value="CBS-domain"/>
    <property type="match status" value="1"/>
</dbReference>
<feature type="region of interest" description="Disordered" evidence="8">
    <location>
        <begin position="439"/>
        <end position="473"/>
    </location>
</feature>
<evidence type="ECO:0000259" key="11">
    <source>
        <dbReference type="PROSITE" id="PS51846"/>
    </source>
</evidence>
<dbReference type="InterPro" id="IPR002550">
    <property type="entry name" value="CNNM"/>
</dbReference>
<keyword evidence="6" id="KW-0129">CBS domain</keyword>
<dbReference type="GO" id="GO:0030026">
    <property type="term" value="P:intracellular manganese ion homeostasis"/>
    <property type="evidence" value="ECO:0007669"/>
    <property type="project" value="TreeGrafter"/>
</dbReference>
<feature type="region of interest" description="Disordered" evidence="8">
    <location>
        <begin position="490"/>
        <end position="554"/>
    </location>
</feature>
<evidence type="ECO:0000256" key="1">
    <source>
        <dbReference type="ARBA" id="ARBA00004141"/>
    </source>
</evidence>
<evidence type="ECO:0000256" key="9">
    <source>
        <dbReference type="SAM" id="Phobius"/>
    </source>
</evidence>
<comment type="subcellular location">
    <subcellularLocation>
        <location evidence="1">Membrane</location>
        <topology evidence="1">Multi-pass membrane protein</topology>
    </subcellularLocation>
</comment>
<evidence type="ECO:0000256" key="7">
    <source>
        <dbReference type="PROSITE-ProRule" id="PRU01193"/>
    </source>
</evidence>
<keyword evidence="2 7" id="KW-0812">Transmembrane</keyword>
<dbReference type="SUPFAM" id="SSF54631">
    <property type="entry name" value="CBS-domain pair"/>
    <property type="match status" value="1"/>
</dbReference>
<evidence type="ECO:0000259" key="10">
    <source>
        <dbReference type="PROSITE" id="PS51371"/>
    </source>
</evidence>
<proteinExistence type="predicted"/>
<gene>
    <name evidence="12" type="ORF">Cboi02_000411300</name>
</gene>
<dbReference type="GO" id="GO:0010960">
    <property type="term" value="P:magnesium ion homeostasis"/>
    <property type="evidence" value="ECO:0007669"/>
    <property type="project" value="InterPro"/>
</dbReference>
<evidence type="ECO:0000313" key="12">
    <source>
        <dbReference type="EMBL" id="GME73620.1"/>
    </source>
</evidence>
<keyword evidence="13" id="KW-1185">Reference proteome</keyword>
<reference evidence="12" key="1">
    <citation type="submission" date="2023-04" db="EMBL/GenBank/DDBJ databases">
        <title>Candida boidinii NBRC 10035.</title>
        <authorList>
            <person name="Ichikawa N."/>
            <person name="Sato H."/>
            <person name="Tonouchi N."/>
        </authorList>
    </citation>
    <scope>NUCLEOTIDE SEQUENCE</scope>
    <source>
        <strain evidence="12">NBRC 10035</strain>
    </source>
</reference>
<accession>A0A9W6T3M3</accession>
<organism evidence="12 13">
    <name type="scientific">Candida boidinii</name>
    <name type="common">Yeast</name>
    <dbReference type="NCBI Taxonomy" id="5477"/>
    <lineage>
        <taxon>Eukaryota</taxon>
        <taxon>Fungi</taxon>
        <taxon>Dikarya</taxon>
        <taxon>Ascomycota</taxon>
        <taxon>Saccharomycotina</taxon>
        <taxon>Pichiomycetes</taxon>
        <taxon>Pichiales</taxon>
        <taxon>Pichiaceae</taxon>
        <taxon>Ogataea</taxon>
        <taxon>Ogataea/Candida clade</taxon>
    </lineage>
</organism>
<name>A0A9W6T3M3_CANBO</name>
<feature type="transmembrane region" description="Helical" evidence="9">
    <location>
        <begin position="23"/>
        <end position="47"/>
    </location>
</feature>
<dbReference type="CDD" id="cd04590">
    <property type="entry name" value="CBS_pair_CorC_HlyC_assoc"/>
    <property type="match status" value="1"/>
</dbReference>
<evidence type="ECO:0000256" key="3">
    <source>
        <dbReference type="ARBA" id="ARBA00022737"/>
    </source>
</evidence>
<feature type="transmembrane region" description="Helical" evidence="9">
    <location>
        <begin position="183"/>
        <end position="202"/>
    </location>
</feature>
<feature type="compositionally biased region" description="Low complexity" evidence="8">
    <location>
        <begin position="520"/>
        <end position="549"/>
    </location>
</feature>
<protein>
    <submittedName>
        <fullName evidence="12">Unnamed protein product</fullName>
    </submittedName>
</protein>
<evidence type="ECO:0000256" key="5">
    <source>
        <dbReference type="ARBA" id="ARBA00023136"/>
    </source>
</evidence>
<dbReference type="AlphaFoldDB" id="A0A9W6T3M3"/>
<feature type="compositionally biased region" description="Low complexity" evidence="8">
    <location>
        <begin position="492"/>
        <end position="507"/>
    </location>
</feature>
<feature type="compositionally biased region" description="Polar residues" evidence="8">
    <location>
        <begin position="584"/>
        <end position="599"/>
    </location>
</feature>
<dbReference type="GO" id="GO:0005737">
    <property type="term" value="C:cytoplasm"/>
    <property type="evidence" value="ECO:0007669"/>
    <property type="project" value="TreeGrafter"/>
</dbReference>
<feature type="transmembrane region" description="Helical" evidence="9">
    <location>
        <begin position="152"/>
        <end position="171"/>
    </location>
</feature>
<dbReference type="InterPro" id="IPR044751">
    <property type="entry name" value="Ion_transp-like_CBS"/>
</dbReference>
<dbReference type="InterPro" id="IPR045095">
    <property type="entry name" value="ACDP"/>
</dbReference>
<evidence type="ECO:0000256" key="4">
    <source>
        <dbReference type="ARBA" id="ARBA00022989"/>
    </source>
</evidence>
<dbReference type="PANTHER" id="PTHR12064">
    <property type="entry name" value="METAL TRANSPORTER CNNM"/>
    <property type="match status" value="1"/>
</dbReference>
<dbReference type="InterPro" id="IPR000644">
    <property type="entry name" value="CBS_dom"/>
</dbReference>
<dbReference type="PROSITE" id="PS51846">
    <property type="entry name" value="CNNM"/>
    <property type="match status" value="1"/>
</dbReference>
<dbReference type="GO" id="GO:0016020">
    <property type="term" value="C:membrane"/>
    <property type="evidence" value="ECO:0007669"/>
    <property type="project" value="UniProtKB-SubCell"/>
</dbReference>
<keyword evidence="3" id="KW-0677">Repeat</keyword>
<dbReference type="Proteomes" id="UP001165120">
    <property type="component" value="Unassembled WGS sequence"/>
</dbReference>